<dbReference type="EMBL" id="HACG01009745">
    <property type="protein sequence ID" value="CEK56610.1"/>
    <property type="molecule type" value="Transcribed_RNA"/>
</dbReference>
<dbReference type="AlphaFoldDB" id="A0A0B6YM97"/>
<name>A0A0B6YM97_9EUPU</name>
<evidence type="ECO:0000313" key="2">
    <source>
        <dbReference type="EMBL" id="CEK56610.1"/>
    </source>
</evidence>
<feature type="compositionally biased region" description="Polar residues" evidence="1">
    <location>
        <begin position="92"/>
        <end position="101"/>
    </location>
</feature>
<feature type="compositionally biased region" description="Basic and acidic residues" evidence="1">
    <location>
        <begin position="102"/>
        <end position="117"/>
    </location>
</feature>
<sequence length="117" mass="13039">NASNSDVNCSKLHTTSIFDNDKFSDESSSYKPTNLIAVTDLLLSDVPQYHSSKQHIRSLKSNSGYRPSFQLKSSSTLHHSTSEHEVTSSSLNISPCSGTENYNHESQTHMMSRNECK</sequence>
<proteinExistence type="predicted"/>
<feature type="non-terminal residue" evidence="2">
    <location>
        <position position="1"/>
    </location>
</feature>
<feature type="non-terminal residue" evidence="2">
    <location>
        <position position="117"/>
    </location>
</feature>
<protein>
    <submittedName>
        <fullName evidence="2">Uncharacterized protein</fullName>
    </submittedName>
</protein>
<organism evidence="2">
    <name type="scientific">Arion vulgaris</name>
    <dbReference type="NCBI Taxonomy" id="1028688"/>
    <lineage>
        <taxon>Eukaryota</taxon>
        <taxon>Metazoa</taxon>
        <taxon>Spiralia</taxon>
        <taxon>Lophotrochozoa</taxon>
        <taxon>Mollusca</taxon>
        <taxon>Gastropoda</taxon>
        <taxon>Heterobranchia</taxon>
        <taxon>Euthyneura</taxon>
        <taxon>Panpulmonata</taxon>
        <taxon>Eupulmonata</taxon>
        <taxon>Stylommatophora</taxon>
        <taxon>Helicina</taxon>
        <taxon>Arionoidea</taxon>
        <taxon>Arionidae</taxon>
        <taxon>Arion</taxon>
    </lineage>
</organism>
<reference evidence="2" key="1">
    <citation type="submission" date="2014-12" db="EMBL/GenBank/DDBJ databases">
        <title>Insight into the proteome of Arion vulgaris.</title>
        <authorList>
            <person name="Aradska J."/>
            <person name="Bulat T."/>
            <person name="Smidak R."/>
            <person name="Sarate P."/>
            <person name="Gangsoo J."/>
            <person name="Sialana F."/>
            <person name="Bilban M."/>
            <person name="Lubec G."/>
        </authorList>
    </citation>
    <scope>NUCLEOTIDE SEQUENCE</scope>
    <source>
        <tissue evidence="2">Skin</tissue>
    </source>
</reference>
<feature type="region of interest" description="Disordered" evidence="1">
    <location>
        <begin position="54"/>
        <end position="117"/>
    </location>
</feature>
<gene>
    <name evidence="2" type="primary">ORF28069</name>
</gene>
<accession>A0A0B6YM97</accession>
<evidence type="ECO:0000256" key="1">
    <source>
        <dbReference type="SAM" id="MobiDB-lite"/>
    </source>
</evidence>